<accession>A0ABU3MDB8</accession>
<protein>
    <submittedName>
        <fullName evidence="2">Crp/Fnr family transcriptional regulator</fullName>
    </submittedName>
</protein>
<dbReference type="PANTHER" id="PTHR24567:SF74">
    <property type="entry name" value="HTH-TYPE TRANSCRIPTIONAL REGULATOR ARCR"/>
    <property type="match status" value="1"/>
</dbReference>
<dbReference type="EMBL" id="JAVVDO010000005">
    <property type="protein sequence ID" value="MDT8330370.1"/>
    <property type="molecule type" value="Genomic_DNA"/>
</dbReference>
<proteinExistence type="predicted"/>
<evidence type="ECO:0000313" key="3">
    <source>
        <dbReference type="Proteomes" id="UP001258945"/>
    </source>
</evidence>
<keyword evidence="3" id="KW-1185">Reference proteome</keyword>
<dbReference type="SUPFAM" id="SSF51206">
    <property type="entry name" value="cAMP-binding domain-like"/>
    <property type="match status" value="1"/>
</dbReference>
<dbReference type="InterPro" id="IPR050397">
    <property type="entry name" value="Env_Response_Regulators"/>
</dbReference>
<reference evidence="2 3" key="1">
    <citation type="journal article" date="2019" name="Microb. Pathog.">
        <title>Comparison of VITEK 2, MALDI-TOF MS, 16S rRNA gene sequencing, and whole-genome sequencing for identification of Roseomonas mucosa.</title>
        <authorList>
            <person name="Rudolph W.W."/>
            <person name="Gunzer F."/>
            <person name="Trauth M."/>
            <person name="Bunk B."/>
            <person name="Bigge R."/>
            <person name="Schrottner P."/>
        </authorList>
    </citation>
    <scope>NUCLEOTIDE SEQUENCE [LARGE SCALE GENOMIC DNA]</scope>
    <source>
        <strain evidence="2 3">DSM 103800</strain>
    </source>
</reference>
<name>A0ABU3MDB8_9PROT</name>
<dbReference type="InterPro" id="IPR018490">
    <property type="entry name" value="cNMP-bd_dom_sf"/>
</dbReference>
<gene>
    <name evidence="2" type="ORF">RQ831_04845</name>
</gene>
<organism evidence="2 3">
    <name type="scientific">Roseomonas gilardii</name>
    <dbReference type="NCBI Taxonomy" id="257708"/>
    <lineage>
        <taxon>Bacteria</taxon>
        <taxon>Pseudomonadati</taxon>
        <taxon>Pseudomonadota</taxon>
        <taxon>Alphaproteobacteria</taxon>
        <taxon>Acetobacterales</taxon>
        <taxon>Roseomonadaceae</taxon>
        <taxon>Roseomonas</taxon>
    </lineage>
</organism>
<evidence type="ECO:0000259" key="1">
    <source>
        <dbReference type="PROSITE" id="PS50042"/>
    </source>
</evidence>
<dbReference type="PANTHER" id="PTHR24567">
    <property type="entry name" value="CRP FAMILY TRANSCRIPTIONAL REGULATORY PROTEIN"/>
    <property type="match status" value="1"/>
</dbReference>
<feature type="domain" description="Cyclic nucleotide-binding" evidence="1">
    <location>
        <begin position="24"/>
        <end position="98"/>
    </location>
</feature>
<dbReference type="CDD" id="cd00038">
    <property type="entry name" value="CAP_ED"/>
    <property type="match status" value="1"/>
</dbReference>
<evidence type="ECO:0000313" key="2">
    <source>
        <dbReference type="EMBL" id="MDT8330370.1"/>
    </source>
</evidence>
<dbReference type="RefSeq" id="WP_167668219.1">
    <property type="nucleotide sequence ID" value="NZ_CP015583.1"/>
</dbReference>
<dbReference type="InterPro" id="IPR014710">
    <property type="entry name" value="RmlC-like_jellyroll"/>
</dbReference>
<comment type="caution">
    <text evidence="2">The sequence shown here is derived from an EMBL/GenBank/DDBJ whole genome shotgun (WGS) entry which is preliminary data.</text>
</comment>
<dbReference type="PROSITE" id="PS50042">
    <property type="entry name" value="CNMP_BINDING_3"/>
    <property type="match status" value="1"/>
</dbReference>
<dbReference type="Gene3D" id="2.60.120.10">
    <property type="entry name" value="Jelly Rolls"/>
    <property type="match status" value="1"/>
</dbReference>
<dbReference type="Proteomes" id="UP001258945">
    <property type="component" value="Unassembled WGS sequence"/>
</dbReference>
<dbReference type="SMART" id="SM00100">
    <property type="entry name" value="cNMP"/>
    <property type="match status" value="1"/>
</dbReference>
<sequence length="126" mass="14041">MLDTRTAMPDMRQISRSLGTVLNFGPGDHIFREGDSAHCMYVLLSGEVEVRRGDRIIETIGPGQALGILSLLDEENRTVTAEAVTACEVAAIDNRKFRFAVDEVPHFAWWIMGELAHRLRMTNAAI</sequence>
<dbReference type="Pfam" id="PF00027">
    <property type="entry name" value="cNMP_binding"/>
    <property type="match status" value="1"/>
</dbReference>
<dbReference type="InterPro" id="IPR000595">
    <property type="entry name" value="cNMP-bd_dom"/>
</dbReference>